<dbReference type="InterPro" id="IPR035979">
    <property type="entry name" value="RBD_domain_sf"/>
</dbReference>
<keyword evidence="5" id="KW-1185">Reference proteome</keyword>
<dbReference type="Gene3D" id="3.30.70.330">
    <property type="match status" value="1"/>
</dbReference>
<evidence type="ECO:0000313" key="4">
    <source>
        <dbReference type="EMBL" id="SMQ49044.1"/>
    </source>
</evidence>
<dbReference type="SUPFAM" id="SSF54928">
    <property type="entry name" value="RNA-binding domain, RBD"/>
    <property type="match status" value="1"/>
</dbReference>
<protein>
    <recommendedName>
        <fullName evidence="3">RRM domain-containing protein</fullName>
    </recommendedName>
</protein>
<dbReference type="Proteomes" id="UP000215127">
    <property type="component" value="Chromosome 3"/>
</dbReference>
<dbReference type="GO" id="GO:0003723">
    <property type="term" value="F:RNA binding"/>
    <property type="evidence" value="ECO:0007669"/>
    <property type="project" value="UniProtKB-UniRule"/>
</dbReference>
<feature type="region of interest" description="Disordered" evidence="2">
    <location>
        <begin position="63"/>
        <end position="97"/>
    </location>
</feature>
<dbReference type="EMBL" id="LT853694">
    <property type="protein sequence ID" value="SMQ49044.1"/>
    <property type="molecule type" value="Genomic_DNA"/>
</dbReference>
<dbReference type="SMART" id="SM00360">
    <property type="entry name" value="RRM"/>
    <property type="match status" value="1"/>
</dbReference>
<dbReference type="STRING" id="1276538.A0A1X7RNL4"/>
<keyword evidence="1" id="KW-0694">RNA-binding</keyword>
<dbReference type="PANTHER" id="PTHR32343:SF10">
    <property type="entry name" value="RNA-BINDING REGION RNP-1 DOMAIN-CONTAINING PROTEIN"/>
    <property type="match status" value="1"/>
</dbReference>
<evidence type="ECO:0000259" key="3">
    <source>
        <dbReference type="PROSITE" id="PS50102"/>
    </source>
</evidence>
<feature type="domain" description="RRM" evidence="3">
    <location>
        <begin position="2"/>
        <end position="75"/>
    </location>
</feature>
<sequence length="342" mass="36026">MSTVQVKGISSQTSEKEIKDFFSFCGKIQSLSVKPDGSSQSASVTFEKETAAKTALLLDNTQLGPSQVEVTSDSSSTTSNTSTSGKPISQSASETAQSAADIAKSAAADAKDKATDLKDAAANEIAQEDKPRARVAAEMLAHGYVISDQAIQKALALDQQHGVSKQFTTALQNFDAKYHVTEKAQQVDQKYDVTGKGMQAWAGLTSYFEKAAETPTGQKLRSFYEQGSKQVLDVHNEAKHLASMKQGKFEKHPVPGKEGRTECACKANTGKCSCAPGECACSSCAKNPDSGAKTSDVTPEQAEMEKVTIGGQEKTKCNCGGNEGKCPCEAGKCACASCPKSS</sequence>
<dbReference type="PANTHER" id="PTHR32343">
    <property type="entry name" value="SERINE/ARGININE-RICH SPLICING FACTOR"/>
    <property type="match status" value="1"/>
</dbReference>
<proteinExistence type="predicted"/>
<reference evidence="4 5" key="1">
    <citation type="submission" date="2016-06" db="EMBL/GenBank/DDBJ databases">
        <authorList>
            <person name="Kjaerup R.B."/>
            <person name="Dalgaard T.S."/>
            <person name="Juul-Madsen H.R."/>
        </authorList>
    </citation>
    <scope>NUCLEOTIDE SEQUENCE [LARGE SCALE GENOMIC DNA]</scope>
</reference>
<feature type="compositionally biased region" description="Low complexity" evidence="2">
    <location>
        <begin position="71"/>
        <end position="97"/>
    </location>
</feature>
<dbReference type="InterPro" id="IPR000504">
    <property type="entry name" value="RRM_dom"/>
</dbReference>
<evidence type="ECO:0000256" key="1">
    <source>
        <dbReference type="PROSITE-ProRule" id="PRU00176"/>
    </source>
</evidence>
<name>A0A1X7RNL4_ZYMT9</name>
<dbReference type="AlphaFoldDB" id="A0A1X7RNL4"/>
<evidence type="ECO:0000313" key="5">
    <source>
        <dbReference type="Proteomes" id="UP000215127"/>
    </source>
</evidence>
<organism evidence="4 5">
    <name type="scientific">Zymoseptoria tritici (strain ST99CH_3D7)</name>
    <dbReference type="NCBI Taxonomy" id="1276538"/>
    <lineage>
        <taxon>Eukaryota</taxon>
        <taxon>Fungi</taxon>
        <taxon>Dikarya</taxon>
        <taxon>Ascomycota</taxon>
        <taxon>Pezizomycotina</taxon>
        <taxon>Dothideomycetes</taxon>
        <taxon>Dothideomycetidae</taxon>
        <taxon>Mycosphaerellales</taxon>
        <taxon>Mycosphaerellaceae</taxon>
        <taxon>Zymoseptoria</taxon>
    </lineage>
</organism>
<evidence type="ECO:0000256" key="2">
    <source>
        <dbReference type="SAM" id="MobiDB-lite"/>
    </source>
</evidence>
<dbReference type="Pfam" id="PF00076">
    <property type="entry name" value="RRM_1"/>
    <property type="match status" value="1"/>
</dbReference>
<accession>A0A1X7RNL4</accession>
<dbReference type="PROSITE" id="PS50102">
    <property type="entry name" value="RRM"/>
    <property type="match status" value="1"/>
</dbReference>
<gene>
    <name evidence="4" type="ORF">ZT3D7_G4195</name>
</gene>
<dbReference type="InterPro" id="IPR012677">
    <property type="entry name" value="Nucleotide-bd_a/b_plait_sf"/>
</dbReference>